<comment type="subcellular location">
    <subcellularLocation>
        <location evidence="1">Cell membrane</location>
        <topology evidence="1">Multi-pass membrane protein</topology>
    </subcellularLocation>
</comment>
<evidence type="ECO:0000256" key="3">
    <source>
        <dbReference type="ARBA" id="ARBA00022692"/>
    </source>
</evidence>
<evidence type="ECO:0000256" key="5">
    <source>
        <dbReference type="ARBA" id="ARBA00023136"/>
    </source>
</evidence>
<evidence type="ECO:0000256" key="6">
    <source>
        <dbReference type="SAM" id="Phobius"/>
    </source>
</evidence>
<reference evidence="8" key="1">
    <citation type="journal article" date="2015" name="Nature">
        <title>Complex archaea that bridge the gap between prokaryotes and eukaryotes.</title>
        <authorList>
            <person name="Spang A."/>
            <person name="Saw J.H."/>
            <person name="Jorgensen S.L."/>
            <person name="Zaremba-Niedzwiedzka K."/>
            <person name="Martijn J."/>
            <person name="Lind A.E."/>
            <person name="van Eijk R."/>
            <person name="Schleper C."/>
            <person name="Guy L."/>
            <person name="Ettema T.J."/>
        </authorList>
    </citation>
    <scope>NUCLEOTIDE SEQUENCE</scope>
</reference>
<evidence type="ECO:0000256" key="4">
    <source>
        <dbReference type="ARBA" id="ARBA00022989"/>
    </source>
</evidence>
<dbReference type="GO" id="GO:0022857">
    <property type="term" value="F:transmembrane transporter activity"/>
    <property type="evidence" value="ECO:0007669"/>
    <property type="project" value="InterPro"/>
</dbReference>
<keyword evidence="5 6" id="KW-0472">Membrane</keyword>
<keyword evidence="4 6" id="KW-1133">Transmembrane helix</keyword>
<accession>A0A0F8VY17</accession>
<dbReference type="Gene3D" id="1.20.1250.20">
    <property type="entry name" value="MFS general substrate transporter like domains"/>
    <property type="match status" value="1"/>
</dbReference>
<keyword evidence="2" id="KW-1003">Cell membrane</keyword>
<feature type="transmembrane region" description="Helical" evidence="6">
    <location>
        <begin position="105"/>
        <end position="122"/>
    </location>
</feature>
<comment type="caution">
    <text evidence="8">The sequence shown here is derived from an EMBL/GenBank/DDBJ whole genome shotgun (WGS) entry which is preliminary data.</text>
</comment>
<feature type="transmembrane region" description="Helical" evidence="6">
    <location>
        <begin position="79"/>
        <end position="99"/>
    </location>
</feature>
<gene>
    <name evidence="8" type="ORF">LCGC14_3136980</name>
</gene>
<dbReference type="PANTHER" id="PTHR43124:SF3">
    <property type="entry name" value="CHLORAMPHENICOL EFFLUX PUMP RV0191"/>
    <property type="match status" value="1"/>
</dbReference>
<name>A0A0F8VY17_9ZZZZ</name>
<dbReference type="InterPro" id="IPR036259">
    <property type="entry name" value="MFS_trans_sf"/>
</dbReference>
<protein>
    <recommendedName>
        <fullName evidence="7">Major facilitator superfamily (MFS) profile domain-containing protein</fullName>
    </recommendedName>
</protein>
<dbReference type="InterPro" id="IPR020846">
    <property type="entry name" value="MFS_dom"/>
</dbReference>
<keyword evidence="3 6" id="KW-0812">Transmembrane</keyword>
<dbReference type="GO" id="GO:0005886">
    <property type="term" value="C:plasma membrane"/>
    <property type="evidence" value="ECO:0007669"/>
    <property type="project" value="UniProtKB-SubCell"/>
</dbReference>
<evidence type="ECO:0000256" key="1">
    <source>
        <dbReference type="ARBA" id="ARBA00004651"/>
    </source>
</evidence>
<proteinExistence type="predicted"/>
<dbReference type="PANTHER" id="PTHR43124">
    <property type="entry name" value="PURINE EFFLUX PUMP PBUE"/>
    <property type="match status" value="1"/>
</dbReference>
<feature type="non-terminal residue" evidence="8">
    <location>
        <position position="207"/>
    </location>
</feature>
<dbReference type="PROSITE" id="PS50850">
    <property type="entry name" value="MFS"/>
    <property type="match status" value="1"/>
</dbReference>
<dbReference type="InterPro" id="IPR050189">
    <property type="entry name" value="MFS_Efflux_Transporters"/>
</dbReference>
<dbReference type="AlphaFoldDB" id="A0A0F8VY17"/>
<sequence length="207" mass="22017">MSGSRYRWVILILSFVCMLGFAFSLQSVPPILTLIIKELDLTHTEAGLLMSLFALPTVFLAVLFGSLSDRWGPFKMGVISLILVTAGTLIFAVSDTFLFAGLGRAIAGVGAAAISIVSAQIVSQWFRKGELGTAMGIFNTAMPVGTIVCFTTFGRLGESLGWRVPIFITTIVGAIGLASFLILYKPVSTHLQGTTGGKEKETGLFSS</sequence>
<dbReference type="InterPro" id="IPR001958">
    <property type="entry name" value="Tet-R_TetA/multi-R_MdtG-like"/>
</dbReference>
<dbReference type="Pfam" id="PF07690">
    <property type="entry name" value="MFS_1"/>
    <property type="match status" value="1"/>
</dbReference>
<dbReference type="InterPro" id="IPR011701">
    <property type="entry name" value="MFS"/>
</dbReference>
<feature type="transmembrane region" description="Helical" evidence="6">
    <location>
        <begin position="48"/>
        <end position="67"/>
    </location>
</feature>
<dbReference type="SUPFAM" id="SSF103473">
    <property type="entry name" value="MFS general substrate transporter"/>
    <property type="match status" value="1"/>
</dbReference>
<evidence type="ECO:0000313" key="8">
    <source>
        <dbReference type="EMBL" id="KKK49247.1"/>
    </source>
</evidence>
<evidence type="ECO:0000259" key="7">
    <source>
        <dbReference type="PROSITE" id="PS50850"/>
    </source>
</evidence>
<evidence type="ECO:0000256" key="2">
    <source>
        <dbReference type="ARBA" id="ARBA00022475"/>
    </source>
</evidence>
<dbReference type="PRINTS" id="PR01035">
    <property type="entry name" value="TCRTETA"/>
</dbReference>
<feature type="transmembrane region" description="Helical" evidence="6">
    <location>
        <begin position="134"/>
        <end position="156"/>
    </location>
</feature>
<feature type="transmembrane region" description="Helical" evidence="6">
    <location>
        <begin position="162"/>
        <end position="184"/>
    </location>
</feature>
<feature type="domain" description="Major facilitator superfamily (MFS) profile" evidence="7">
    <location>
        <begin position="10"/>
        <end position="207"/>
    </location>
</feature>
<organism evidence="8">
    <name type="scientific">marine sediment metagenome</name>
    <dbReference type="NCBI Taxonomy" id="412755"/>
    <lineage>
        <taxon>unclassified sequences</taxon>
        <taxon>metagenomes</taxon>
        <taxon>ecological metagenomes</taxon>
    </lineage>
</organism>
<dbReference type="EMBL" id="LAZR01068647">
    <property type="protein sequence ID" value="KKK49247.1"/>
    <property type="molecule type" value="Genomic_DNA"/>
</dbReference>